<evidence type="ECO:0000256" key="3">
    <source>
        <dbReference type="PROSITE-ProRule" id="PRU00108"/>
    </source>
</evidence>
<accession>A0A0C9SKS9</accession>
<feature type="compositionally biased region" description="Basic and acidic residues" evidence="5">
    <location>
        <begin position="92"/>
        <end position="103"/>
    </location>
</feature>
<evidence type="ECO:0000256" key="5">
    <source>
        <dbReference type="SAM" id="MobiDB-lite"/>
    </source>
</evidence>
<feature type="compositionally biased region" description="Basic and acidic residues" evidence="5">
    <location>
        <begin position="31"/>
        <end position="41"/>
    </location>
</feature>
<evidence type="ECO:0000313" key="8">
    <source>
        <dbReference type="Proteomes" id="UP000053263"/>
    </source>
</evidence>
<dbReference type="GO" id="GO:0030154">
    <property type="term" value="P:cell differentiation"/>
    <property type="evidence" value="ECO:0007669"/>
    <property type="project" value="TreeGrafter"/>
</dbReference>
<dbReference type="PROSITE" id="PS50071">
    <property type="entry name" value="HOMEOBOX_2"/>
    <property type="match status" value="1"/>
</dbReference>
<keyword evidence="8" id="KW-1185">Reference proteome</keyword>
<dbReference type="GO" id="GO:0000978">
    <property type="term" value="F:RNA polymerase II cis-regulatory region sequence-specific DNA binding"/>
    <property type="evidence" value="ECO:0007669"/>
    <property type="project" value="TreeGrafter"/>
</dbReference>
<feature type="domain" description="Homeobox" evidence="6">
    <location>
        <begin position="186"/>
        <end position="246"/>
    </location>
</feature>
<feature type="compositionally biased region" description="Basic and acidic residues" evidence="5">
    <location>
        <begin position="61"/>
        <end position="77"/>
    </location>
</feature>
<dbReference type="Pfam" id="PF00046">
    <property type="entry name" value="Homeodomain"/>
    <property type="match status" value="1"/>
</dbReference>
<name>A0A0C9SKS9_PLICR</name>
<dbReference type="InterPro" id="IPR051000">
    <property type="entry name" value="Homeobox_DNA-bind_prot"/>
</dbReference>
<feature type="compositionally biased region" description="Low complexity" evidence="5">
    <location>
        <begin position="112"/>
        <end position="135"/>
    </location>
</feature>
<feature type="compositionally biased region" description="Polar residues" evidence="5">
    <location>
        <begin position="1"/>
        <end position="13"/>
    </location>
</feature>
<keyword evidence="2 3" id="KW-0371">Homeobox</keyword>
<dbReference type="HOGENOM" id="CLU_1103169_0_0_1"/>
<dbReference type="EMBL" id="KN832571">
    <property type="protein sequence ID" value="KII84266.1"/>
    <property type="molecule type" value="Genomic_DNA"/>
</dbReference>
<dbReference type="InterPro" id="IPR001356">
    <property type="entry name" value="HD"/>
</dbReference>
<keyword evidence="3 4" id="KW-0539">Nucleus</keyword>
<dbReference type="PANTHER" id="PTHR24324:SF9">
    <property type="entry name" value="HOMEOBOX DOMAIN-CONTAINING PROTEIN"/>
    <property type="match status" value="1"/>
</dbReference>
<dbReference type="GO" id="GO:0006357">
    <property type="term" value="P:regulation of transcription by RNA polymerase II"/>
    <property type="evidence" value="ECO:0007669"/>
    <property type="project" value="TreeGrafter"/>
</dbReference>
<feature type="DNA-binding region" description="Homeobox" evidence="3">
    <location>
        <begin position="188"/>
        <end position="247"/>
    </location>
</feature>
<dbReference type="CDD" id="cd00086">
    <property type="entry name" value="homeodomain"/>
    <property type="match status" value="1"/>
</dbReference>
<proteinExistence type="predicted"/>
<comment type="subcellular location">
    <subcellularLocation>
        <location evidence="3 4">Nucleus</location>
    </subcellularLocation>
</comment>
<evidence type="ECO:0000256" key="1">
    <source>
        <dbReference type="ARBA" id="ARBA00023125"/>
    </source>
</evidence>
<gene>
    <name evidence="7" type="ORF">PLICRDRAFT_95251</name>
</gene>
<dbReference type="Proteomes" id="UP000053263">
    <property type="component" value="Unassembled WGS sequence"/>
</dbReference>
<evidence type="ECO:0000256" key="4">
    <source>
        <dbReference type="RuleBase" id="RU000682"/>
    </source>
</evidence>
<sequence length="252" mass="28282">MALSQSGSLFQTDSDGRVILPLPCPSSRAPRRNDNVHRVFLLDKQPWAPHRGGAYSSGPSERVEEHSPHPRAIKHETSPPIRPPPSTHYRRERSPTHPRHDSPRGMQAGHQATASPAFATTSTSTSASWPSTTSPHMTPPAHAFQSHDYPSSSQYPAAAPEYPGSPPPFAWRPAEYLFTNHTPRTLSQAKQRKRKTRAEAAVLKESFRLNPFPNAEERDALGERLRMSRKQVQIWFQNRRQVLKRRGQDTGG</sequence>
<dbReference type="AlphaFoldDB" id="A0A0C9SKS9"/>
<evidence type="ECO:0000313" key="7">
    <source>
        <dbReference type="EMBL" id="KII84266.1"/>
    </source>
</evidence>
<dbReference type="SUPFAM" id="SSF46689">
    <property type="entry name" value="Homeodomain-like"/>
    <property type="match status" value="1"/>
</dbReference>
<keyword evidence="1 3" id="KW-0238">DNA-binding</keyword>
<evidence type="ECO:0000259" key="6">
    <source>
        <dbReference type="PROSITE" id="PS50071"/>
    </source>
</evidence>
<dbReference type="SMART" id="SM00389">
    <property type="entry name" value="HOX"/>
    <property type="match status" value="1"/>
</dbReference>
<feature type="region of interest" description="Disordered" evidence="5">
    <location>
        <begin position="1"/>
        <end position="161"/>
    </location>
</feature>
<dbReference type="PANTHER" id="PTHR24324">
    <property type="entry name" value="HOMEOBOX PROTEIN HHEX"/>
    <property type="match status" value="1"/>
</dbReference>
<organism evidence="7 8">
    <name type="scientific">Plicaturopsis crispa FD-325 SS-3</name>
    <dbReference type="NCBI Taxonomy" id="944288"/>
    <lineage>
        <taxon>Eukaryota</taxon>
        <taxon>Fungi</taxon>
        <taxon>Dikarya</taxon>
        <taxon>Basidiomycota</taxon>
        <taxon>Agaricomycotina</taxon>
        <taxon>Agaricomycetes</taxon>
        <taxon>Agaricomycetidae</taxon>
        <taxon>Amylocorticiales</taxon>
        <taxon>Amylocorticiaceae</taxon>
        <taxon>Plicatura</taxon>
        <taxon>Plicaturopsis crispa</taxon>
    </lineage>
</organism>
<dbReference type="InterPro" id="IPR009057">
    <property type="entry name" value="Homeodomain-like_sf"/>
</dbReference>
<dbReference type="GO" id="GO:0005634">
    <property type="term" value="C:nucleus"/>
    <property type="evidence" value="ECO:0007669"/>
    <property type="project" value="UniProtKB-SubCell"/>
</dbReference>
<evidence type="ECO:0000256" key="2">
    <source>
        <dbReference type="ARBA" id="ARBA00023155"/>
    </source>
</evidence>
<protein>
    <recommendedName>
        <fullName evidence="6">Homeobox domain-containing protein</fullName>
    </recommendedName>
</protein>
<dbReference type="OrthoDB" id="6159439at2759"/>
<reference evidence="7 8" key="1">
    <citation type="submission" date="2014-06" db="EMBL/GenBank/DDBJ databases">
        <title>Evolutionary Origins and Diversification of the Mycorrhizal Mutualists.</title>
        <authorList>
            <consortium name="DOE Joint Genome Institute"/>
            <consortium name="Mycorrhizal Genomics Consortium"/>
            <person name="Kohler A."/>
            <person name="Kuo A."/>
            <person name="Nagy L.G."/>
            <person name="Floudas D."/>
            <person name="Copeland A."/>
            <person name="Barry K.W."/>
            <person name="Cichocki N."/>
            <person name="Veneault-Fourrey C."/>
            <person name="LaButti K."/>
            <person name="Lindquist E.A."/>
            <person name="Lipzen A."/>
            <person name="Lundell T."/>
            <person name="Morin E."/>
            <person name="Murat C."/>
            <person name="Riley R."/>
            <person name="Ohm R."/>
            <person name="Sun H."/>
            <person name="Tunlid A."/>
            <person name="Henrissat B."/>
            <person name="Grigoriev I.V."/>
            <person name="Hibbett D.S."/>
            <person name="Martin F."/>
        </authorList>
    </citation>
    <scope>NUCLEOTIDE SEQUENCE [LARGE SCALE GENOMIC DNA]</scope>
    <source>
        <strain evidence="7 8">FD-325 SS-3</strain>
    </source>
</reference>
<dbReference type="Gene3D" id="1.10.10.60">
    <property type="entry name" value="Homeodomain-like"/>
    <property type="match status" value="1"/>
</dbReference>